<reference evidence="1 2" key="1">
    <citation type="submission" date="2014-09" db="EMBL/GenBank/DDBJ databases">
        <authorList>
            <person name="Ellenberger Sabrina"/>
        </authorList>
    </citation>
    <scope>NUCLEOTIDE SEQUENCE [LARGE SCALE GENOMIC DNA]</scope>
    <source>
        <strain evidence="1 2">CBS 412.66</strain>
    </source>
</reference>
<evidence type="ECO:0000313" key="2">
    <source>
        <dbReference type="Proteomes" id="UP000054107"/>
    </source>
</evidence>
<organism evidence="1 2">
    <name type="scientific">Parasitella parasitica</name>
    <dbReference type="NCBI Taxonomy" id="35722"/>
    <lineage>
        <taxon>Eukaryota</taxon>
        <taxon>Fungi</taxon>
        <taxon>Fungi incertae sedis</taxon>
        <taxon>Mucoromycota</taxon>
        <taxon>Mucoromycotina</taxon>
        <taxon>Mucoromycetes</taxon>
        <taxon>Mucorales</taxon>
        <taxon>Mucorineae</taxon>
        <taxon>Mucoraceae</taxon>
        <taxon>Parasitella</taxon>
    </lineage>
</organism>
<keyword evidence="2" id="KW-1185">Reference proteome</keyword>
<accession>A0A0B7MYE4</accession>
<dbReference type="Proteomes" id="UP000054107">
    <property type="component" value="Unassembled WGS sequence"/>
</dbReference>
<dbReference type="EMBL" id="LN725634">
    <property type="protein sequence ID" value="CEP11031.1"/>
    <property type="molecule type" value="Genomic_DNA"/>
</dbReference>
<evidence type="ECO:0000313" key="1">
    <source>
        <dbReference type="EMBL" id="CEP11031.1"/>
    </source>
</evidence>
<proteinExistence type="predicted"/>
<gene>
    <name evidence="1" type="primary">PARPA_04832.1 scaffold 15686</name>
</gene>
<dbReference type="AlphaFoldDB" id="A0A0B7MYE4"/>
<name>A0A0B7MYE4_9FUNG</name>
<protein>
    <submittedName>
        <fullName evidence="1">Uncharacterized protein</fullName>
    </submittedName>
</protein>
<sequence>MPSSDKASRERVCIITLRAIDSKGQPQDQERTDPVTILVTQSDRATVLVVTNNSSNQQIPASQTDHIISRTWTLIA</sequence>